<gene>
    <name evidence="1" type="ORF">H1011_02210</name>
</gene>
<keyword evidence="2" id="KW-1185">Reference proteome</keyword>
<proteinExistence type="predicted"/>
<dbReference type="EMBL" id="DVAD01000013">
    <property type="protein sequence ID" value="HIJ99615.1"/>
    <property type="molecule type" value="Genomic_DNA"/>
</dbReference>
<evidence type="ECO:0000313" key="1">
    <source>
        <dbReference type="EMBL" id="HIJ99615.1"/>
    </source>
</evidence>
<comment type="caution">
    <text evidence="1">The sequence shown here is derived from an EMBL/GenBank/DDBJ whole genome shotgun (WGS) entry which is preliminary data.</text>
</comment>
<sequence>MELHDEEFLETEQALIERIRNFGQDDFADALENAIEFGGLDRRKRPGETEEAYEDFLRDCPWACFGSETSILFNRSSPGVVRYQRQATRITHVFTYFLGSKYLPKRGDSTRVWFKDKLHSQLVTGVSKRRGGSKGMGNILYSINYEKRFFRIMMLYASADHRPTWQRVLEYLYEHPRSSAPDISEGVGLGKNSFTSMIIPASGPIPNMLRGENPILIKEAQQYKYNLRDEFREVYEDFYPWISSEEGIEIYKDWLELYHHPIPR</sequence>
<evidence type="ECO:0000313" key="2">
    <source>
        <dbReference type="Proteomes" id="UP000604391"/>
    </source>
</evidence>
<protein>
    <submittedName>
        <fullName evidence="1">Uncharacterized protein</fullName>
    </submittedName>
</protein>
<accession>A0A832XHL7</accession>
<reference evidence="1 2" key="1">
    <citation type="journal article" name="Nat. Commun.">
        <title>Undinarchaeota illuminate DPANN phylogeny and the impact of gene transfer on archaeal evolution.</title>
        <authorList>
            <person name="Dombrowski N."/>
            <person name="Williams T.A."/>
            <person name="Sun J."/>
            <person name="Woodcroft B.J."/>
            <person name="Lee J.H."/>
            <person name="Minh B.Q."/>
            <person name="Rinke C."/>
            <person name="Spang A."/>
        </authorList>
    </citation>
    <scope>NUCLEOTIDE SEQUENCE [LARGE SCALE GENOMIC DNA]</scope>
    <source>
        <strain evidence="1">MAG_bin17</strain>
    </source>
</reference>
<name>A0A832XHL7_9ARCH</name>
<organism evidence="1 2">
    <name type="scientific">Candidatus Undinarchaeum marinum</name>
    <dbReference type="NCBI Taxonomy" id="2756141"/>
    <lineage>
        <taxon>Archaea</taxon>
        <taxon>Candidatus Undinarchaeota</taxon>
        <taxon>Candidatus Undinarchaeia</taxon>
        <taxon>Candidatus Undinarchaeales</taxon>
        <taxon>Candidatus Undinarchaeaceae</taxon>
        <taxon>Candidatus Undinarchaeum</taxon>
    </lineage>
</organism>
<dbReference type="AlphaFoldDB" id="A0A832XHL7"/>
<dbReference type="Proteomes" id="UP000604391">
    <property type="component" value="Unassembled WGS sequence"/>
</dbReference>